<feature type="transmembrane region" description="Helical" evidence="1">
    <location>
        <begin position="463"/>
        <end position="493"/>
    </location>
</feature>
<evidence type="ECO:0000256" key="1">
    <source>
        <dbReference type="SAM" id="Phobius"/>
    </source>
</evidence>
<dbReference type="Pfam" id="PF13641">
    <property type="entry name" value="Glyco_tranf_2_3"/>
    <property type="match status" value="1"/>
</dbReference>
<feature type="transmembrane region" description="Helical" evidence="1">
    <location>
        <begin position="353"/>
        <end position="377"/>
    </location>
</feature>
<keyword evidence="2" id="KW-0808">Transferase</keyword>
<dbReference type="Gene3D" id="3.90.550.10">
    <property type="entry name" value="Spore Coat Polysaccharide Biosynthesis Protein SpsA, Chain A"/>
    <property type="match status" value="1"/>
</dbReference>
<feature type="transmembrane region" description="Helical" evidence="1">
    <location>
        <begin position="652"/>
        <end position="676"/>
    </location>
</feature>
<feature type="transmembrane region" description="Helical" evidence="1">
    <location>
        <begin position="626"/>
        <end position="645"/>
    </location>
</feature>
<dbReference type="RefSeq" id="WP_147894245.1">
    <property type="nucleotide sequence ID" value="NZ_BAAANR010000001.1"/>
</dbReference>
<dbReference type="PANTHER" id="PTHR43685">
    <property type="entry name" value="GLYCOSYLTRANSFERASE"/>
    <property type="match status" value="1"/>
</dbReference>
<dbReference type="GO" id="GO:0016740">
    <property type="term" value="F:transferase activity"/>
    <property type="evidence" value="ECO:0007669"/>
    <property type="project" value="UniProtKB-KW"/>
</dbReference>
<dbReference type="EMBL" id="VRSV01000001">
    <property type="protein sequence ID" value="TXK13599.1"/>
    <property type="molecule type" value="Genomic_DNA"/>
</dbReference>
<keyword evidence="1" id="KW-0812">Transmembrane</keyword>
<feature type="transmembrane region" description="Helical" evidence="1">
    <location>
        <begin position="714"/>
        <end position="735"/>
    </location>
</feature>
<protein>
    <submittedName>
        <fullName evidence="2">Glycosyltransferase family 2 protein</fullName>
    </submittedName>
</protein>
<feature type="transmembrane region" description="Helical" evidence="1">
    <location>
        <begin position="900"/>
        <end position="923"/>
    </location>
</feature>
<feature type="transmembrane region" description="Helical" evidence="1">
    <location>
        <begin position="682"/>
        <end position="702"/>
    </location>
</feature>
<feature type="transmembrane region" description="Helical" evidence="1">
    <location>
        <begin position="513"/>
        <end position="542"/>
    </location>
</feature>
<dbReference type="SUPFAM" id="SSF53448">
    <property type="entry name" value="Nucleotide-diphospho-sugar transferases"/>
    <property type="match status" value="1"/>
</dbReference>
<sequence length="943" mass="97816">MPARVHAILVVRPEGRTPAAPHLKRTIDALRAQTQPVDALTIVLCGGDAALTEIAAASGAEGVITAPHSTGFAAATALATPRLTGDAVWLLAQDTAPEPQALTRLAGALELAPSLAMVAPKLVRWEDRTEIVSLGVSMSGLGRAVELAADELDQGQHDAAADVLGSDIRGVLVRRENWRALGGLDPALAGADEGLDLGVRARLAGDLVTVVPGARVAVAGDGVASLPVGHRAGRRAFAVRTAELHRRLSYAPGFAVPLHWLSLLPLAIWRTIMHLVSKEPGRVWPEWLATLRVLVRLDHVARARGRIRAVRRVGWPRLAALRVSRTQLRLRLDGDAEPTAPVRSDLRFFTGGAAWVVLGAILVSVAAFPALLAWPALGGGALAPMQDIVARLWADAGFGQRSIGLAEVGPADPFSAVIALLGTLWPFEPARAMVLLWLAALPLAVLGAWFASTRVTERSMLRLTASVAWALAPTFLAALSEGRAAGVLVHLLLPWLFYTASVAHRSWAAAGAASLLLVAVIACSPSLAPAFVLLWSATLLLAALVKRGRGLGQIVWLFVPSVIAFAPLVWHQVRAGNPWALLADPGVPYAGATVAADAVGRFFLATGFPLSDPGGWSSFLSGVPTWWVLLLAAPIAVLALLAVLTPRWVSGAGLLVIAGTGLATAFAAVGVAVSFADATAVAIWPGAALSLAWLGAIGAAMVTLDAGVVNRMRVIRPIAAVLALAALAVAAVPMLTLSFRNELALTNGPASTLPAYVAAEGRDDARLGTLVLDPDDTGLHVRVVWGGSETLGGQSTVIATRDSVDPSDREVADLAASLVTSSAGDAVSQLAERGIAFVLLTPGDTSTADAAAALQLSASTALDQLGGLDTVGDTSRGTLWRVTEAVEPRAEPSRMTRDTALLIAGIQIGVVVIALLLAIPTTASRGTARRSPRIVGPTPGETR</sequence>
<dbReference type="OrthoDB" id="3734530at2"/>
<dbReference type="InterPro" id="IPR050834">
    <property type="entry name" value="Glycosyltransf_2"/>
</dbReference>
<organism evidence="2 3">
    <name type="scientific">Microbacterium hatanonis</name>
    <dbReference type="NCBI Taxonomy" id="404366"/>
    <lineage>
        <taxon>Bacteria</taxon>
        <taxon>Bacillati</taxon>
        <taxon>Actinomycetota</taxon>
        <taxon>Actinomycetes</taxon>
        <taxon>Micrococcales</taxon>
        <taxon>Microbacteriaceae</taxon>
        <taxon>Microbacterium</taxon>
    </lineage>
</organism>
<keyword evidence="1" id="KW-0472">Membrane</keyword>
<accession>A0A5C8I5M3</accession>
<feature type="transmembrane region" description="Helical" evidence="1">
    <location>
        <begin position="430"/>
        <end position="451"/>
    </location>
</feature>
<dbReference type="AlphaFoldDB" id="A0A5C8I5M3"/>
<keyword evidence="1" id="KW-1133">Transmembrane helix</keyword>
<gene>
    <name evidence="2" type="ORF">FVP77_09525</name>
</gene>
<evidence type="ECO:0000313" key="3">
    <source>
        <dbReference type="Proteomes" id="UP000321034"/>
    </source>
</evidence>
<evidence type="ECO:0000313" key="2">
    <source>
        <dbReference type="EMBL" id="TXK13599.1"/>
    </source>
</evidence>
<feature type="transmembrane region" description="Helical" evidence="1">
    <location>
        <begin position="250"/>
        <end position="269"/>
    </location>
</feature>
<name>A0A5C8I5M3_9MICO</name>
<feature type="transmembrane region" description="Helical" evidence="1">
    <location>
        <begin position="554"/>
        <end position="573"/>
    </location>
</feature>
<keyword evidence="3" id="KW-1185">Reference proteome</keyword>
<proteinExistence type="predicted"/>
<dbReference type="InterPro" id="IPR029044">
    <property type="entry name" value="Nucleotide-diphossugar_trans"/>
</dbReference>
<comment type="caution">
    <text evidence="2">The sequence shown here is derived from an EMBL/GenBank/DDBJ whole genome shotgun (WGS) entry which is preliminary data.</text>
</comment>
<dbReference type="Proteomes" id="UP000321034">
    <property type="component" value="Unassembled WGS sequence"/>
</dbReference>
<dbReference type="PANTHER" id="PTHR43685:SF3">
    <property type="entry name" value="SLR2126 PROTEIN"/>
    <property type="match status" value="1"/>
</dbReference>
<reference evidence="2 3" key="1">
    <citation type="submission" date="2019-08" db="EMBL/GenBank/DDBJ databases">
        <authorList>
            <person name="Dong K."/>
        </authorList>
    </citation>
    <scope>NUCLEOTIDE SEQUENCE [LARGE SCALE GENOMIC DNA]</scope>
    <source>
        <strain evidence="2 3">JCM14558</strain>
    </source>
</reference>